<dbReference type="AlphaFoldDB" id="A0A379LJI7"/>
<evidence type="ECO:0000259" key="1">
    <source>
        <dbReference type="Pfam" id="PF23947"/>
    </source>
</evidence>
<dbReference type="InterPro" id="IPR055705">
    <property type="entry name" value="DUF7281"/>
</dbReference>
<dbReference type="RefSeq" id="WP_028859870.1">
    <property type="nucleotide sequence ID" value="NZ_CAJHAQ010000001.1"/>
</dbReference>
<dbReference type="Pfam" id="PF23947">
    <property type="entry name" value="DUF7281"/>
    <property type="match status" value="1"/>
</dbReference>
<sequence>MSIELTPRQLKLVEQVLRDRFSSNTRKVNKTLLLLVDNGIGQSNGKTITYSDSDYEALHQLIQSNQRADNFVTPSELARAEDRLETAQYSRNEKYNRTHVFGKRIQAVALNTTLTLTHNGVTEVMPATPRGVLPSIESGCIDATEIKRLIIIENGQLMTHWHRWYHLLPKSWQQSVLMFRGFDDNVAMVYEIVKSLPVTTQLGLFFDLDLSGLRLMQSYINRSQCLNRPGIVGDSIF</sequence>
<organism evidence="2 3">
    <name type="scientific">Psychrobacter phenylpyruvicus</name>
    <dbReference type="NCBI Taxonomy" id="29432"/>
    <lineage>
        <taxon>Bacteria</taxon>
        <taxon>Pseudomonadati</taxon>
        <taxon>Pseudomonadota</taxon>
        <taxon>Gammaproteobacteria</taxon>
        <taxon>Moraxellales</taxon>
        <taxon>Moraxellaceae</taxon>
        <taxon>Psychrobacter</taxon>
    </lineage>
</organism>
<dbReference type="STRING" id="1123034.GCA_000685805_02441"/>
<dbReference type="Proteomes" id="UP000254123">
    <property type="component" value="Unassembled WGS sequence"/>
</dbReference>
<keyword evidence="3" id="KW-1185">Reference proteome</keyword>
<evidence type="ECO:0000313" key="3">
    <source>
        <dbReference type="Proteomes" id="UP000254123"/>
    </source>
</evidence>
<name>A0A379LJI7_9GAMM</name>
<protein>
    <recommendedName>
        <fullName evidence="1">DUF7281 domain-containing protein</fullName>
    </recommendedName>
</protein>
<evidence type="ECO:0000313" key="2">
    <source>
        <dbReference type="EMBL" id="SUD90581.1"/>
    </source>
</evidence>
<gene>
    <name evidence="2" type="ORF">NCTC10526_00915</name>
</gene>
<feature type="domain" description="DUF7281" evidence="1">
    <location>
        <begin position="113"/>
        <end position="217"/>
    </location>
</feature>
<reference evidence="2 3" key="1">
    <citation type="submission" date="2018-06" db="EMBL/GenBank/DDBJ databases">
        <authorList>
            <consortium name="Pathogen Informatics"/>
            <person name="Doyle S."/>
        </authorList>
    </citation>
    <scope>NUCLEOTIDE SEQUENCE [LARGE SCALE GENOMIC DNA]</scope>
    <source>
        <strain evidence="2 3">NCTC10526</strain>
    </source>
</reference>
<accession>A0A379LJI7</accession>
<proteinExistence type="predicted"/>
<dbReference type="EMBL" id="UGVC01000001">
    <property type="protein sequence ID" value="SUD90581.1"/>
    <property type="molecule type" value="Genomic_DNA"/>
</dbReference>